<accession>A0A328DU29</accession>
<organism evidence="1 2">
    <name type="scientific">Cuscuta australis</name>
    <dbReference type="NCBI Taxonomy" id="267555"/>
    <lineage>
        <taxon>Eukaryota</taxon>
        <taxon>Viridiplantae</taxon>
        <taxon>Streptophyta</taxon>
        <taxon>Embryophyta</taxon>
        <taxon>Tracheophyta</taxon>
        <taxon>Spermatophyta</taxon>
        <taxon>Magnoliopsida</taxon>
        <taxon>eudicotyledons</taxon>
        <taxon>Gunneridae</taxon>
        <taxon>Pentapetalae</taxon>
        <taxon>asterids</taxon>
        <taxon>lamiids</taxon>
        <taxon>Solanales</taxon>
        <taxon>Convolvulaceae</taxon>
        <taxon>Cuscuteae</taxon>
        <taxon>Cuscuta</taxon>
        <taxon>Cuscuta subgen. Grammica</taxon>
        <taxon>Cuscuta sect. Cleistogrammica</taxon>
    </lineage>
</organism>
<evidence type="ECO:0000313" key="1">
    <source>
        <dbReference type="EMBL" id="RAL49202.1"/>
    </source>
</evidence>
<gene>
    <name evidence="1" type="ORF">DM860_014420</name>
</gene>
<protein>
    <submittedName>
        <fullName evidence="1">Uncharacterized protein</fullName>
    </submittedName>
</protein>
<proteinExistence type="predicted"/>
<reference evidence="1 2" key="1">
    <citation type="submission" date="2018-06" db="EMBL/GenBank/DDBJ databases">
        <title>The Genome of Cuscuta australis (Dodder) Provides Insight into the Evolution of Plant Parasitism.</title>
        <authorList>
            <person name="Liu H."/>
        </authorList>
    </citation>
    <scope>NUCLEOTIDE SEQUENCE [LARGE SCALE GENOMIC DNA]</scope>
    <source>
        <strain evidence="2">cv. Yunnan</strain>
        <tissue evidence="1">Vines</tissue>
    </source>
</reference>
<name>A0A328DU29_9ASTE</name>
<sequence>MVIHKMLPGDCFVFSLCVLISVCGKTCMDLLWMYLLELFDSFSCWQIFSSYNLVCVAIKSLKKVKLCAAVGCFEPILLLYSLVSKIVVMDQGTTSNSVPQDDSIDKSKILDIKPMRSLIPVFPSANGMSSAATPQPSPFTCVPPVGPFHPGVPLFTHFWLPIFQADELNSLHQDTLRLYPLFH</sequence>
<dbReference type="AlphaFoldDB" id="A0A328DU29"/>
<evidence type="ECO:0000313" key="2">
    <source>
        <dbReference type="Proteomes" id="UP000249390"/>
    </source>
</evidence>
<comment type="caution">
    <text evidence="1">The sequence shown here is derived from an EMBL/GenBank/DDBJ whole genome shotgun (WGS) entry which is preliminary data.</text>
</comment>
<dbReference type="Proteomes" id="UP000249390">
    <property type="component" value="Unassembled WGS sequence"/>
</dbReference>
<dbReference type="EMBL" id="NQVE01000088">
    <property type="protein sequence ID" value="RAL49202.1"/>
    <property type="molecule type" value="Genomic_DNA"/>
</dbReference>
<keyword evidence="2" id="KW-1185">Reference proteome</keyword>